<dbReference type="STRING" id="1160895.CM19_11495"/>
<proteinExistence type="predicted"/>
<accession>A0A031LKP2</accession>
<keyword evidence="1" id="KW-1133">Transmembrane helix</keyword>
<organism evidence="2 3">
    <name type="scientific">Candidatus Acidianus copahuensis</name>
    <dbReference type="NCBI Taxonomy" id="1160895"/>
    <lineage>
        <taxon>Archaea</taxon>
        <taxon>Thermoproteota</taxon>
        <taxon>Thermoprotei</taxon>
        <taxon>Sulfolobales</taxon>
        <taxon>Sulfolobaceae</taxon>
        <taxon>Acidianus</taxon>
    </lineage>
</organism>
<dbReference type="AlphaFoldDB" id="A0A031LKP2"/>
<dbReference type="EMBL" id="JFZT01000057">
    <property type="protein sequence ID" value="EZQ02126.1"/>
    <property type="molecule type" value="Genomic_DNA"/>
</dbReference>
<keyword evidence="3" id="KW-1185">Reference proteome</keyword>
<reference evidence="2 3" key="1">
    <citation type="submission" date="2014-03" db="EMBL/GenBank/DDBJ databases">
        <title>Draft genome sequence of the novel thermoacidophilic archaea Acidianus copahuensis ALE1 strain, isolated from Copahue volcanic area in Neuquen Argentina.</title>
        <authorList>
            <person name="Urbieta M.S."/>
            <person name="Rascovan N."/>
            <person name="Castro C."/>
            <person name="Revale S."/>
            <person name="Giaveno M.A."/>
            <person name="Vazquez M.P."/>
            <person name="Donati E.R."/>
        </authorList>
    </citation>
    <scope>NUCLEOTIDE SEQUENCE [LARGE SCALE GENOMIC DNA]</scope>
    <source>
        <strain evidence="2 3">ALE1</strain>
    </source>
</reference>
<evidence type="ECO:0000313" key="3">
    <source>
        <dbReference type="Proteomes" id="UP000024332"/>
    </source>
</evidence>
<protein>
    <submittedName>
        <fullName evidence="2">Uncharacterized protein</fullName>
    </submittedName>
</protein>
<evidence type="ECO:0000256" key="1">
    <source>
        <dbReference type="SAM" id="Phobius"/>
    </source>
</evidence>
<gene>
    <name evidence="2" type="ORF">CM19_11495</name>
</gene>
<sequence>MRTLVMVLAGIAFAVFVGFAVLVMYPQNFQLTSRHSVIPYTQNLNINHMIYGNNNPYQEINIKSVPAYIEFENGNNYTFAFNTTFLLSTADVEYTVGGFVSFSQLNDTLFNNISSVMFKIVPNQNIVNSGNSKVTFKIIVSSYNASIIIPSSQYFSLSGTSIYEKNNNIYVYFTLQLYGVNKNSILEIPIGVNGNIEFVKIIVE</sequence>
<dbReference type="Proteomes" id="UP000024332">
    <property type="component" value="Unassembled WGS sequence"/>
</dbReference>
<name>A0A031LKP2_9CREN</name>
<evidence type="ECO:0000313" key="2">
    <source>
        <dbReference type="EMBL" id="EZQ02126.1"/>
    </source>
</evidence>
<dbReference type="RefSeq" id="WP_048100463.1">
    <property type="nucleotide sequence ID" value="NZ_JFZT01000057.1"/>
</dbReference>
<comment type="caution">
    <text evidence="2">The sequence shown here is derived from an EMBL/GenBank/DDBJ whole genome shotgun (WGS) entry which is preliminary data.</text>
</comment>
<keyword evidence="1" id="KW-0472">Membrane</keyword>
<keyword evidence="1" id="KW-0812">Transmembrane</keyword>
<feature type="transmembrane region" description="Helical" evidence="1">
    <location>
        <begin position="6"/>
        <end position="25"/>
    </location>
</feature>